<protein>
    <submittedName>
        <fullName evidence="1">Uncharacterized protein</fullName>
    </submittedName>
</protein>
<dbReference type="EMBL" id="JACSQB010000098">
    <property type="protein sequence ID" value="MBD8047830.1"/>
    <property type="molecule type" value="Genomic_DNA"/>
</dbReference>
<evidence type="ECO:0000313" key="2">
    <source>
        <dbReference type="Proteomes" id="UP000627166"/>
    </source>
</evidence>
<dbReference type="RefSeq" id="WP_191740787.1">
    <property type="nucleotide sequence ID" value="NZ_JACSQB010000098.1"/>
</dbReference>
<sequence length="67" mass="7790">MNIFLDCLVYNKNFKAIVEQKFSEKKLTKNVQIQGQLTLEKIDNKLVISQINKIDDDGLYKGLEETK</sequence>
<comment type="caution">
    <text evidence="1">The sequence shown here is derived from an EMBL/GenBank/DDBJ whole genome shotgun (WGS) entry which is preliminary data.</text>
</comment>
<gene>
    <name evidence="1" type="ORF">H9637_12380</name>
</gene>
<reference evidence="1 2" key="1">
    <citation type="submission" date="2020-08" db="EMBL/GenBank/DDBJ databases">
        <title>A Genomic Blueprint of the Chicken Gut Microbiome.</title>
        <authorList>
            <person name="Gilroy R."/>
            <person name="Ravi A."/>
            <person name="Getino M."/>
            <person name="Pursley I."/>
            <person name="Horton D.L."/>
            <person name="Alikhan N.-F."/>
            <person name="Baker D."/>
            <person name="Gharbi K."/>
            <person name="Hall N."/>
            <person name="Watson M."/>
            <person name="Adriaenssens E.M."/>
            <person name="Foster-Nyarko E."/>
            <person name="Jarju S."/>
            <person name="Secka A."/>
            <person name="Antonio M."/>
            <person name="Oren A."/>
            <person name="Chaudhuri R."/>
            <person name="La Ragione R.M."/>
            <person name="Hildebrand F."/>
            <person name="Pallen M.J."/>
        </authorList>
    </citation>
    <scope>NUCLEOTIDE SEQUENCE [LARGE SCALE GENOMIC DNA]</scope>
    <source>
        <strain evidence="1 2">N37</strain>
    </source>
</reference>
<proteinExistence type="predicted"/>
<name>A0ABR8YUB6_9CLOT</name>
<keyword evidence="2" id="KW-1185">Reference proteome</keyword>
<organism evidence="1 2">
    <name type="scientific">Clostridium faecium</name>
    <dbReference type="NCBI Taxonomy" id="2762223"/>
    <lineage>
        <taxon>Bacteria</taxon>
        <taxon>Bacillati</taxon>
        <taxon>Bacillota</taxon>
        <taxon>Clostridia</taxon>
        <taxon>Eubacteriales</taxon>
        <taxon>Clostridiaceae</taxon>
        <taxon>Clostridium</taxon>
    </lineage>
</organism>
<accession>A0ABR8YUB6</accession>
<evidence type="ECO:0000313" key="1">
    <source>
        <dbReference type="EMBL" id="MBD8047830.1"/>
    </source>
</evidence>
<dbReference type="Proteomes" id="UP000627166">
    <property type="component" value="Unassembled WGS sequence"/>
</dbReference>